<evidence type="ECO:0000256" key="4">
    <source>
        <dbReference type="ARBA" id="ARBA00022989"/>
    </source>
</evidence>
<feature type="transmembrane region" description="Helical" evidence="7">
    <location>
        <begin position="295"/>
        <end position="319"/>
    </location>
</feature>
<evidence type="ECO:0000313" key="9">
    <source>
        <dbReference type="EMBL" id="ROT40343.1"/>
    </source>
</evidence>
<dbReference type="PANTHER" id="PTHR43791:SF19">
    <property type="entry name" value="TRANSPORTER, PUTATIVE (AFU_ORTHOLOGUE AFUA_1G01812)-RELATED"/>
    <property type="match status" value="1"/>
</dbReference>
<dbReference type="GeneID" id="39577121"/>
<keyword evidence="5 7" id="KW-0472">Membrane</keyword>
<feature type="transmembrane region" description="Helical" evidence="7">
    <location>
        <begin position="224"/>
        <end position="246"/>
    </location>
</feature>
<dbReference type="OrthoDB" id="2962993at2759"/>
<feature type="transmembrane region" description="Helical" evidence="7">
    <location>
        <begin position="191"/>
        <end position="212"/>
    </location>
</feature>
<name>A0A3N2Q0Q3_SODAK</name>
<dbReference type="SUPFAM" id="SSF103473">
    <property type="entry name" value="MFS general substrate transporter"/>
    <property type="match status" value="1"/>
</dbReference>
<feature type="transmembrane region" description="Helical" evidence="7">
    <location>
        <begin position="99"/>
        <end position="116"/>
    </location>
</feature>
<evidence type="ECO:0000256" key="3">
    <source>
        <dbReference type="ARBA" id="ARBA00022692"/>
    </source>
</evidence>
<keyword evidence="10" id="KW-1185">Reference proteome</keyword>
<feature type="compositionally biased region" description="Basic and acidic residues" evidence="6">
    <location>
        <begin position="1"/>
        <end position="14"/>
    </location>
</feature>
<evidence type="ECO:0000256" key="6">
    <source>
        <dbReference type="SAM" id="MobiDB-lite"/>
    </source>
</evidence>
<evidence type="ECO:0000256" key="2">
    <source>
        <dbReference type="ARBA" id="ARBA00022448"/>
    </source>
</evidence>
<dbReference type="InterPro" id="IPR020846">
    <property type="entry name" value="MFS_dom"/>
</dbReference>
<dbReference type="Proteomes" id="UP000272025">
    <property type="component" value="Unassembled WGS sequence"/>
</dbReference>
<dbReference type="Gene3D" id="1.20.1250.20">
    <property type="entry name" value="MFS general substrate transporter like domains"/>
    <property type="match status" value="2"/>
</dbReference>
<feature type="transmembrane region" description="Helical" evidence="7">
    <location>
        <begin position="331"/>
        <end position="351"/>
    </location>
</feature>
<gene>
    <name evidence="9" type="ORF">SODALDRAFT_290507</name>
</gene>
<feature type="transmembrane region" description="Helical" evidence="7">
    <location>
        <begin position="418"/>
        <end position="440"/>
    </location>
</feature>
<keyword evidence="2" id="KW-0813">Transport</keyword>
<evidence type="ECO:0000259" key="8">
    <source>
        <dbReference type="PROSITE" id="PS50850"/>
    </source>
</evidence>
<feature type="transmembrane region" description="Helical" evidence="7">
    <location>
        <begin position="61"/>
        <end position="78"/>
    </location>
</feature>
<accession>A0A3N2Q0Q3</accession>
<feature type="transmembrane region" description="Helical" evidence="7">
    <location>
        <begin position="452"/>
        <end position="472"/>
    </location>
</feature>
<proteinExistence type="predicted"/>
<reference evidence="9 10" key="1">
    <citation type="journal article" date="2018" name="Mol. Ecol.">
        <title>The obligate alkalophilic soda-lake fungus Sodiomyces alkalinus has shifted to a protein diet.</title>
        <authorList>
            <person name="Grum-Grzhimaylo A.A."/>
            <person name="Falkoski D.L."/>
            <person name="van den Heuvel J."/>
            <person name="Valero-Jimenez C.A."/>
            <person name="Min B."/>
            <person name="Choi I.G."/>
            <person name="Lipzen A."/>
            <person name="Daum C.G."/>
            <person name="Aanen D.K."/>
            <person name="Tsang A."/>
            <person name="Henrissat B."/>
            <person name="Bilanenko E.N."/>
            <person name="de Vries R.P."/>
            <person name="van Kan J.A.L."/>
            <person name="Grigoriev I.V."/>
            <person name="Debets A.J.M."/>
        </authorList>
    </citation>
    <scope>NUCLEOTIDE SEQUENCE [LARGE SCALE GENOMIC DNA]</scope>
    <source>
        <strain evidence="9 10">F11</strain>
    </source>
</reference>
<evidence type="ECO:0000256" key="5">
    <source>
        <dbReference type="ARBA" id="ARBA00023136"/>
    </source>
</evidence>
<dbReference type="InterPro" id="IPR011701">
    <property type="entry name" value="MFS"/>
</dbReference>
<evidence type="ECO:0000256" key="1">
    <source>
        <dbReference type="ARBA" id="ARBA00004141"/>
    </source>
</evidence>
<dbReference type="Pfam" id="PF07690">
    <property type="entry name" value="MFS_1"/>
    <property type="match status" value="1"/>
</dbReference>
<dbReference type="GO" id="GO:0016020">
    <property type="term" value="C:membrane"/>
    <property type="evidence" value="ECO:0007669"/>
    <property type="project" value="UniProtKB-SubCell"/>
</dbReference>
<dbReference type="PANTHER" id="PTHR43791">
    <property type="entry name" value="PERMEASE-RELATED"/>
    <property type="match status" value="1"/>
</dbReference>
<dbReference type="STRING" id="1314773.A0A3N2Q0Q3"/>
<dbReference type="PROSITE" id="PS50850">
    <property type="entry name" value="MFS"/>
    <property type="match status" value="1"/>
</dbReference>
<organism evidence="9 10">
    <name type="scientific">Sodiomyces alkalinus (strain CBS 110278 / VKM F-3762 / F11)</name>
    <name type="common">Alkaliphilic filamentous fungus</name>
    <dbReference type="NCBI Taxonomy" id="1314773"/>
    <lineage>
        <taxon>Eukaryota</taxon>
        <taxon>Fungi</taxon>
        <taxon>Dikarya</taxon>
        <taxon>Ascomycota</taxon>
        <taxon>Pezizomycotina</taxon>
        <taxon>Sordariomycetes</taxon>
        <taxon>Hypocreomycetidae</taxon>
        <taxon>Glomerellales</taxon>
        <taxon>Plectosphaerellaceae</taxon>
        <taxon>Sodiomyces</taxon>
    </lineage>
</organism>
<feature type="transmembrane region" description="Helical" evidence="7">
    <location>
        <begin position="357"/>
        <end position="376"/>
    </location>
</feature>
<evidence type="ECO:0000313" key="10">
    <source>
        <dbReference type="Proteomes" id="UP000272025"/>
    </source>
</evidence>
<dbReference type="GO" id="GO:0022857">
    <property type="term" value="F:transmembrane transporter activity"/>
    <property type="evidence" value="ECO:0007669"/>
    <property type="project" value="InterPro"/>
</dbReference>
<feature type="region of interest" description="Disordered" evidence="6">
    <location>
        <begin position="1"/>
        <end position="23"/>
    </location>
</feature>
<feature type="transmembrane region" description="Helical" evidence="7">
    <location>
        <begin position="157"/>
        <end position="179"/>
    </location>
</feature>
<comment type="subcellular location">
    <subcellularLocation>
        <location evidence="1">Membrane</location>
        <topology evidence="1">Multi-pass membrane protein</topology>
    </subcellularLocation>
</comment>
<dbReference type="AlphaFoldDB" id="A0A3N2Q0Q3"/>
<evidence type="ECO:0000256" key="7">
    <source>
        <dbReference type="SAM" id="Phobius"/>
    </source>
</evidence>
<keyword evidence="3 7" id="KW-0812">Transmembrane</keyword>
<feature type="transmembrane region" description="Helical" evidence="7">
    <location>
        <begin position="131"/>
        <end position="150"/>
    </location>
</feature>
<dbReference type="EMBL" id="ML119052">
    <property type="protein sequence ID" value="ROT40343.1"/>
    <property type="molecule type" value="Genomic_DNA"/>
</dbReference>
<dbReference type="InterPro" id="IPR036259">
    <property type="entry name" value="MFS_trans_sf"/>
</dbReference>
<dbReference type="RefSeq" id="XP_028468149.1">
    <property type="nucleotide sequence ID" value="XM_028608643.1"/>
</dbReference>
<feature type="domain" description="Major facilitator superfamily (MFS) profile" evidence="8">
    <location>
        <begin position="65"/>
        <end position="481"/>
    </location>
</feature>
<sequence length="510" mass="56395">MGEITKFADVERTTPSESIAEGKVTGVADERARQLAQLPDPDEGKSDEERAEIDRKLVRKIDLWLIPWLSLLYLLSFLDRTNIGNARLAGLEPDLNMTGANYNMALSIFFISYAAFEPTTNALLKSVTPRVFFTAIVVIWGTIMTLMGLVTNYHGLLAARFFLGIAEAGLFPGVSYYLSYWYKSSEVGLRIAVFFSAAALAGSFGGLLAAAIAKMDGIGGKAGWAWIFILEGAVTVFFGLLCWRMVFNWPATARFLSEEDRIRVQRRIISDRQGATADHFDRRHIWAALRDWQSYGYMCLNAGSLTPIYAFSLFLPTILRGMGHQGTTAQLLSVPPYALASMTTVAVGYIADRTRQRGLMSMICAVVGMTGFAMMLGSNTPSVKYVGTFLGAAGVYPTCPNTLSWTVNNTEGPIKRGIVVGLVVGWANLNGIVASNIYLVREAPRFWTGHGVVLGYQFFFLFCASAVMHICLKTTNKRRREGKMDAQWEAMSQDERYIAGDKRPDFVYVT</sequence>
<keyword evidence="4 7" id="KW-1133">Transmembrane helix</keyword>
<dbReference type="FunFam" id="1.20.1250.20:FF:000068">
    <property type="entry name" value="MFS general substrate transporter"/>
    <property type="match status" value="1"/>
</dbReference>
<protein>
    <submittedName>
        <fullName evidence="9">MFS general substrate transporter</fullName>
    </submittedName>
</protein>
<dbReference type="FunFam" id="1.20.1250.20:FF:000034">
    <property type="entry name" value="MFS general substrate transporter"/>
    <property type="match status" value="1"/>
</dbReference>